<protein>
    <submittedName>
        <fullName evidence="7">O-Antigen ligase family protein</fullName>
    </submittedName>
</protein>
<keyword evidence="3 5" id="KW-1133">Transmembrane helix</keyword>
<feature type="transmembrane region" description="Helical" evidence="5">
    <location>
        <begin position="183"/>
        <end position="202"/>
    </location>
</feature>
<dbReference type="PANTHER" id="PTHR37422:SF13">
    <property type="entry name" value="LIPOPOLYSACCHARIDE BIOSYNTHESIS PROTEIN PA4999-RELATED"/>
    <property type="match status" value="1"/>
</dbReference>
<dbReference type="Pfam" id="PF04932">
    <property type="entry name" value="Wzy_C"/>
    <property type="match status" value="1"/>
</dbReference>
<reference evidence="8" key="1">
    <citation type="submission" date="2014-10" db="EMBL/GenBank/DDBJ databases">
        <authorList>
            <person name="Kuske C.R."/>
            <person name="Challacombe J.F."/>
            <person name="Daligault H.E."/>
            <person name="Davenport K.W."/>
            <person name="Johnson S.L."/>
            <person name="Siddaramappa S."/>
            <person name="Petersen J.M."/>
        </authorList>
    </citation>
    <scope>NUCLEOTIDE SEQUENCE [LARGE SCALE GENOMIC DNA]</scope>
    <source>
        <strain evidence="8">CA97-1460</strain>
    </source>
</reference>
<dbReference type="PANTHER" id="PTHR37422">
    <property type="entry name" value="TEICHURONIC ACID BIOSYNTHESIS PROTEIN TUAE"/>
    <property type="match status" value="1"/>
</dbReference>
<evidence type="ECO:0000259" key="6">
    <source>
        <dbReference type="Pfam" id="PF04932"/>
    </source>
</evidence>
<keyword evidence="2 5" id="KW-0812">Transmembrane</keyword>
<name>A0A1J0KSQ3_9GAMM</name>
<dbReference type="Proteomes" id="UP000182521">
    <property type="component" value="Chromosome"/>
</dbReference>
<keyword evidence="7" id="KW-0436">Ligase</keyword>
<evidence type="ECO:0000256" key="5">
    <source>
        <dbReference type="SAM" id="Phobius"/>
    </source>
</evidence>
<evidence type="ECO:0000313" key="8">
    <source>
        <dbReference type="Proteomes" id="UP000182521"/>
    </source>
</evidence>
<evidence type="ECO:0000256" key="1">
    <source>
        <dbReference type="ARBA" id="ARBA00004141"/>
    </source>
</evidence>
<comment type="subcellular location">
    <subcellularLocation>
        <location evidence="1">Membrane</location>
        <topology evidence="1">Multi-pass membrane protein</topology>
    </subcellularLocation>
</comment>
<accession>A0A1J0KSQ3</accession>
<feature type="transmembrane region" description="Helical" evidence="5">
    <location>
        <begin position="64"/>
        <end position="82"/>
    </location>
</feature>
<feature type="transmembrane region" description="Helical" evidence="5">
    <location>
        <begin position="40"/>
        <end position="58"/>
    </location>
</feature>
<organism evidence="7 8">
    <name type="scientific">Francisella frigiditurris</name>
    <dbReference type="NCBI Taxonomy" id="1542390"/>
    <lineage>
        <taxon>Bacteria</taxon>
        <taxon>Pseudomonadati</taxon>
        <taxon>Pseudomonadota</taxon>
        <taxon>Gammaproteobacteria</taxon>
        <taxon>Thiotrichales</taxon>
        <taxon>Francisellaceae</taxon>
        <taxon>Francisella</taxon>
    </lineage>
</organism>
<feature type="transmembrane region" description="Helical" evidence="5">
    <location>
        <begin position="6"/>
        <end position="28"/>
    </location>
</feature>
<dbReference type="EMBL" id="CP009654">
    <property type="protein sequence ID" value="APC96731.1"/>
    <property type="molecule type" value="Genomic_DNA"/>
</dbReference>
<feature type="transmembrane region" description="Helical" evidence="5">
    <location>
        <begin position="91"/>
        <end position="112"/>
    </location>
</feature>
<dbReference type="AlphaFoldDB" id="A0A1J0KSQ3"/>
<dbReference type="STRING" id="1542390.KX01_418"/>
<feature type="transmembrane region" description="Helical" evidence="5">
    <location>
        <begin position="161"/>
        <end position="177"/>
    </location>
</feature>
<dbReference type="InterPro" id="IPR007016">
    <property type="entry name" value="O-antigen_ligase-rel_domated"/>
</dbReference>
<keyword evidence="8" id="KW-1185">Reference proteome</keyword>
<dbReference type="GO" id="GO:0016020">
    <property type="term" value="C:membrane"/>
    <property type="evidence" value="ECO:0007669"/>
    <property type="project" value="UniProtKB-SubCell"/>
</dbReference>
<evidence type="ECO:0000256" key="4">
    <source>
        <dbReference type="ARBA" id="ARBA00023136"/>
    </source>
</evidence>
<evidence type="ECO:0000256" key="2">
    <source>
        <dbReference type="ARBA" id="ARBA00022692"/>
    </source>
</evidence>
<dbReference type="InterPro" id="IPR051533">
    <property type="entry name" value="WaaL-like"/>
</dbReference>
<keyword evidence="4 5" id="KW-0472">Membrane</keyword>
<proteinExistence type="predicted"/>
<dbReference type="GO" id="GO:0016874">
    <property type="term" value="F:ligase activity"/>
    <property type="evidence" value="ECO:0007669"/>
    <property type="project" value="UniProtKB-KW"/>
</dbReference>
<feature type="transmembrane region" description="Helical" evidence="5">
    <location>
        <begin position="214"/>
        <end position="230"/>
    </location>
</feature>
<sequence>MLAIVAIPIATSISVVSLLILFLLSSDYKAKLLVIKEEPVIWALFLLVMISVFSLFYGEGNPKYIFSLIKLLIFFTVILYFIKKYFIAKELLIIFVSSVILLALFSVLNHLFLTKDFFIHFAKEDAYPMASSQNEMAIALVTASILLIVESQKHLGYKKYVYILLSMFLVYCEYFLNQSRTGYLMEFVVILYYCFIFCFPLNSPLNNRKINFKRTFIVILVLIVLPLIIYEKSYTFKFRVDASIKEVKQFFYEKTDIDKNITSSGIRLGWYYASYKTITSSPEKFVFGCGTGYFKDCVQKVINKSPKNQQLKMAAPDQNPHNQFIFFLLQSGMIGLIVFLYFLISIVLQAKQTNYKNTLWMLVTVFCIGCMFNSYMLDLRTGPITFLPIILILATKYKRIN</sequence>
<feature type="transmembrane region" description="Helical" evidence="5">
    <location>
        <begin position="324"/>
        <end position="347"/>
    </location>
</feature>
<evidence type="ECO:0000313" key="7">
    <source>
        <dbReference type="EMBL" id="APC96731.1"/>
    </source>
</evidence>
<evidence type="ECO:0000256" key="3">
    <source>
        <dbReference type="ARBA" id="ARBA00022989"/>
    </source>
</evidence>
<feature type="transmembrane region" description="Helical" evidence="5">
    <location>
        <begin position="359"/>
        <end position="375"/>
    </location>
</feature>
<dbReference type="KEGG" id="frc:KX01_418"/>
<gene>
    <name evidence="7" type="ORF">KX01_418</name>
</gene>
<feature type="domain" description="O-antigen ligase-related" evidence="6">
    <location>
        <begin position="167"/>
        <end position="340"/>
    </location>
</feature>